<organism evidence="1 2">
    <name type="scientific">Ktedonospora formicarum</name>
    <dbReference type="NCBI Taxonomy" id="2778364"/>
    <lineage>
        <taxon>Bacteria</taxon>
        <taxon>Bacillati</taxon>
        <taxon>Chloroflexota</taxon>
        <taxon>Ktedonobacteria</taxon>
        <taxon>Ktedonobacterales</taxon>
        <taxon>Ktedonobacteraceae</taxon>
        <taxon>Ktedonospora</taxon>
    </lineage>
</organism>
<dbReference type="AlphaFoldDB" id="A0A8J3I3Y6"/>
<evidence type="ECO:0000313" key="1">
    <source>
        <dbReference type="EMBL" id="GHO45757.1"/>
    </source>
</evidence>
<keyword evidence="2" id="KW-1185">Reference proteome</keyword>
<sequence length="83" mass="9543">MLLETVCERYDWGFLATFSVRDILNRYERKQPQLPTNLKDLREIAECGSMPIAKRLLLTAQSANIDQQRTGTSPAPVDKIRHI</sequence>
<protein>
    <submittedName>
        <fullName evidence="1">Uncharacterized protein</fullName>
    </submittedName>
</protein>
<name>A0A8J3I3Y6_9CHLR</name>
<proteinExistence type="predicted"/>
<comment type="caution">
    <text evidence="1">The sequence shown here is derived from an EMBL/GenBank/DDBJ whole genome shotgun (WGS) entry which is preliminary data.</text>
</comment>
<dbReference type="Proteomes" id="UP000612362">
    <property type="component" value="Unassembled WGS sequence"/>
</dbReference>
<accession>A0A8J3I3Y6</accession>
<evidence type="ECO:0000313" key="2">
    <source>
        <dbReference type="Proteomes" id="UP000612362"/>
    </source>
</evidence>
<reference evidence="1" key="1">
    <citation type="submission" date="2020-10" db="EMBL/GenBank/DDBJ databases">
        <title>Taxonomic study of unclassified bacteria belonging to the class Ktedonobacteria.</title>
        <authorList>
            <person name="Yabe S."/>
            <person name="Wang C.M."/>
            <person name="Zheng Y."/>
            <person name="Sakai Y."/>
            <person name="Cavaletti L."/>
            <person name="Monciardini P."/>
            <person name="Donadio S."/>
        </authorList>
    </citation>
    <scope>NUCLEOTIDE SEQUENCE</scope>
    <source>
        <strain evidence="1">SOSP1-1</strain>
    </source>
</reference>
<dbReference type="EMBL" id="BNJF01000002">
    <property type="protein sequence ID" value="GHO45757.1"/>
    <property type="molecule type" value="Genomic_DNA"/>
</dbReference>
<gene>
    <name evidence="1" type="ORF">KSX_39200</name>
</gene>